<organism evidence="1 2">
    <name type="scientific">Pseudomonas brassicacearum (strain NFM421)</name>
    <dbReference type="NCBI Taxonomy" id="994484"/>
    <lineage>
        <taxon>Bacteria</taxon>
        <taxon>Pseudomonadati</taxon>
        <taxon>Pseudomonadota</taxon>
        <taxon>Gammaproteobacteria</taxon>
        <taxon>Pseudomonadales</taxon>
        <taxon>Pseudomonadaceae</taxon>
        <taxon>Pseudomonas</taxon>
    </lineage>
</organism>
<protein>
    <submittedName>
        <fullName evidence="1">Uncharacterized protein</fullName>
    </submittedName>
</protein>
<dbReference type="EMBL" id="CP002585">
    <property type="protein sequence ID" value="AEA70076.1"/>
    <property type="molecule type" value="Genomic_DNA"/>
</dbReference>
<dbReference type="HOGENOM" id="CLU_3102710_0_0_6"/>
<dbReference type="Proteomes" id="UP000006692">
    <property type="component" value="Chromosome"/>
</dbReference>
<sequence>MWEQRLARDIGNSVYQSNRGDAIAGKPCSHRTSSHTLHVNSKLTIRLTFAA</sequence>
<dbReference type="AlphaFoldDB" id="F2KJ50"/>
<accession>F2KJ50</accession>
<evidence type="ECO:0000313" key="1">
    <source>
        <dbReference type="EMBL" id="AEA70076.1"/>
    </source>
</evidence>
<reference evidence="1 2" key="1">
    <citation type="journal article" date="2011" name="J. Bacteriol.">
        <title>Complete genome sequence of a beneficial plant root-associated bacterium, Pseudomonas brassicacearum.</title>
        <authorList>
            <person name="Ortet P."/>
            <person name="Barakat M."/>
            <person name="Lalaouna D."/>
            <person name="Fochesato S."/>
            <person name="Barbe V."/>
            <person name="Vacherie B."/>
            <person name="Santaella C."/>
            <person name="Heulin T."/>
            <person name="Achouak W."/>
        </authorList>
    </citation>
    <scope>NUCLEOTIDE SEQUENCE [LARGE SCALE GENOMIC DNA]</scope>
    <source>
        <strain evidence="1 2">NFM421</strain>
    </source>
</reference>
<proteinExistence type="predicted"/>
<evidence type="ECO:0000313" key="2">
    <source>
        <dbReference type="Proteomes" id="UP000006692"/>
    </source>
</evidence>
<dbReference type="STRING" id="994484.PSEBR_m1156"/>
<name>F2KJ50_PSEBN</name>
<gene>
    <name evidence="1" type="ORF">PSEBR_m1156</name>
</gene>
<reference key="2">
    <citation type="submission" date="2011-03" db="EMBL/GenBank/DDBJ databases">
        <title>Complete Genome Sequence of a beneficial plant roots-associated bacterium Pseudomonas brassicacearum.</title>
        <authorList>
            <person name="Ortet P."/>
            <person name="Barakat M."/>
            <person name="Lalaouna D."/>
            <person name="Fochesato S."/>
            <person name="Barbe V."/>
            <person name="Santaella C."/>
            <person name="Heulin T."/>
            <person name="Achouak W."/>
        </authorList>
    </citation>
    <scope>NUCLEOTIDE SEQUENCE</scope>
    <source>
        <strain>NFM421</strain>
    </source>
</reference>
<dbReference type="KEGG" id="pba:PSEBR_m1156"/>